<dbReference type="GO" id="GO:0016874">
    <property type="term" value="F:ligase activity"/>
    <property type="evidence" value="ECO:0007669"/>
    <property type="project" value="UniProtKB-KW"/>
</dbReference>
<dbReference type="InterPro" id="IPR050664">
    <property type="entry name" value="Octanoyltrans_LipM/LipL"/>
</dbReference>
<evidence type="ECO:0000259" key="1">
    <source>
        <dbReference type="PROSITE" id="PS51733"/>
    </source>
</evidence>
<dbReference type="Proteomes" id="UP000283727">
    <property type="component" value="Unassembled WGS sequence"/>
</dbReference>
<dbReference type="InterPro" id="IPR045864">
    <property type="entry name" value="aa-tRNA-synth_II/BPL/LPL"/>
</dbReference>
<dbReference type="SUPFAM" id="SSF55681">
    <property type="entry name" value="Class II aaRS and biotin synthetases"/>
    <property type="match status" value="1"/>
</dbReference>
<sequence length="383" mass="41423">MYRVNIESRGECKRPGGKLVGVTVACAPDNGHVVGCRVDGDFFVEGDDAAVDRYLRRLNAALLDIAQRDITQCDTPPDDPDTVSYLERIARDEHVSVTGANAETILTALSRATPSAASAVPTSSVTITPAASAPQASRGLTPPTFPGEWHERWHRLAPKIVVDKPRRPQEQMDVDVQWSREVAAGERPATIRFWQWASPAVVVGRFQSIPDEVHEDVAAKEGFTVVRRCTGGGAMFIEPGNTITYSLYAPRWFAADLDIEESYRLCDMWLIAALRGLGLDVGFSGLNDIASSHGKIGGAAQRRFPPIGSGPGSILHHVTLAYDIDAVKMTRVLNISGEKMSDKAVKSAVKRVDPMRAQTGLSRDGLIARLADCLTQPDGPGTN</sequence>
<dbReference type="CDD" id="cd16443">
    <property type="entry name" value="LplA"/>
    <property type="match status" value="1"/>
</dbReference>
<dbReference type="Pfam" id="PF21948">
    <property type="entry name" value="LplA-B_cat"/>
    <property type="match status" value="1"/>
</dbReference>
<gene>
    <name evidence="2" type="ORF">DW137_08475</name>
</gene>
<dbReference type="AlphaFoldDB" id="A0A415C3W7"/>
<comment type="caution">
    <text evidence="2">The sequence shown here is derived from an EMBL/GenBank/DDBJ whole genome shotgun (WGS) entry which is preliminary data.</text>
</comment>
<protein>
    <submittedName>
        <fullName evidence="2">Lipoate--protein ligase family protein</fullName>
    </submittedName>
</protein>
<dbReference type="PROSITE" id="PS51733">
    <property type="entry name" value="BPL_LPL_CATALYTIC"/>
    <property type="match status" value="1"/>
</dbReference>
<evidence type="ECO:0000313" key="2">
    <source>
        <dbReference type="EMBL" id="RHJ22691.1"/>
    </source>
</evidence>
<dbReference type="InterPro" id="IPR004143">
    <property type="entry name" value="BPL_LPL_catalytic"/>
</dbReference>
<evidence type="ECO:0000313" key="3">
    <source>
        <dbReference type="Proteomes" id="UP000283727"/>
    </source>
</evidence>
<dbReference type="Gene3D" id="3.30.930.10">
    <property type="entry name" value="Bira Bifunctional Protein, Domain 2"/>
    <property type="match status" value="1"/>
</dbReference>
<accession>A0A415C3W7</accession>
<dbReference type="PANTHER" id="PTHR43679:SF2">
    <property type="entry name" value="OCTANOYL-[GCVH]:PROTEIN N-OCTANOYLTRANSFERASE"/>
    <property type="match status" value="1"/>
</dbReference>
<dbReference type="RefSeq" id="WP_117726532.1">
    <property type="nucleotide sequence ID" value="NZ_JAQCTT010000002.1"/>
</dbReference>
<dbReference type="PANTHER" id="PTHR43679">
    <property type="entry name" value="OCTANOYLTRANSFERASE LIPM-RELATED"/>
    <property type="match status" value="1"/>
</dbReference>
<keyword evidence="2" id="KW-0436">Ligase</keyword>
<name>A0A415C3W7_BIFBI</name>
<dbReference type="EMBL" id="QRLR01000004">
    <property type="protein sequence ID" value="RHJ22691.1"/>
    <property type="molecule type" value="Genomic_DNA"/>
</dbReference>
<proteinExistence type="predicted"/>
<feature type="domain" description="BPL/LPL catalytic" evidence="1">
    <location>
        <begin position="185"/>
        <end position="382"/>
    </location>
</feature>
<reference evidence="2 3" key="1">
    <citation type="submission" date="2018-08" db="EMBL/GenBank/DDBJ databases">
        <title>A genome reference for cultivated species of the human gut microbiota.</title>
        <authorList>
            <person name="Zou Y."/>
            <person name="Xue W."/>
            <person name="Luo G."/>
        </authorList>
    </citation>
    <scope>NUCLEOTIDE SEQUENCE [LARGE SCALE GENOMIC DNA]</scope>
    <source>
        <strain evidence="2 3">AM12-10</strain>
    </source>
</reference>
<organism evidence="2 3">
    <name type="scientific">Bifidobacterium bifidum</name>
    <dbReference type="NCBI Taxonomy" id="1681"/>
    <lineage>
        <taxon>Bacteria</taxon>
        <taxon>Bacillati</taxon>
        <taxon>Actinomycetota</taxon>
        <taxon>Actinomycetes</taxon>
        <taxon>Bifidobacteriales</taxon>
        <taxon>Bifidobacteriaceae</taxon>
        <taxon>Bifidobacterium</taxon>
    </lineage>
</organism>